<gene>
    <name evidence="2" type="ORF">ILUMI_26431</name>
</gene>
<organism evidence="2 3">
    <name type="scientific">Ignelater luminosus</name>
    <name type="common">Cucubano</name>
    <name type="synonym">Pyrophorus luminosus</name>
    <dbReference type="NCBI Taxonomy" id="2038154"/>
    <lineage>
        <taxon>Eukaryota</taxon>
        <taxon>Metazoa</taxon>
        <taxon>Ecdysozoa</taxon>
        <taxon>Arthropoda</taxon>
        <taxon>Hexapoda</taxon>
        <taxon>Insecta</taxon>
        <taxon>Pterygota</taxon>
        <taxon>Neoptera</taxon>
        <taxon>Endopterygota</taxon>
        <taxon>Coleoptera</taxon>
        <taxon>Polyphaga</taxon>
        <taxon>Elateriformia</taxon>
        <taxon>Elateroidea</taxon>
        <taxon>Elateridae</taxon>
        <taxon>Agrypninae</taxon>
        <taxon>Pyrophorini</taxon>
        <taxon>Ignelater</taxon>
    </lineage>
</organism>
<evidence type="ECO:0000313" key="3">
    <source>
        <dbReference type="Proteomes" id="UP000801492"/>
    </source>
</evidence>
<protein>
    <submittedName>
        <fullName evidence="2">Uncharacterized protein</fullName>
    </submittedName>
</protein>
<sequence length="261" mass="29669">MTSWRLVSERLVVLQMQHKHSKKATIIVAYGPNESDEKETKEDFRADLQQCDETENLNLNGREKLKGWWNDDIKATKKQKKASWKKCLYTKSRSDYEQYKANRIKVKNKVKEAKQKSWEDFGNKMEMDGQGSKNNKNVPEDSRLANLRSGATNGDKKNKSAGKDLAQEMLNGNQNGIQECLLQQCDRAKRSNSCGKGRNDRANCWSSPSSANTVVQNLEVATLNCVFAWPATIDELVARALEIDSRIVKLAQSEPQMKELP</sequence>
<proteinExistence type="predicted"/>
<reference evidence="2" key="1">
    <citation type="submission" date="2019-08" db="EMBL/GenBank/DDBJ databases">
        <title>The genome of the North American firefly Photinus pyralis.</title>
        <authorList>
            <consortium name="Photinus pyralis genome working group"/>
            <person name="Fallon T.R."/>
            <person name="Sander Lower S.E."/>
            <person name="Weng J.-K."/>
        </authorList>
    </citation>
    <scope>NUCLEOTIDE SEQUENCE</scope>
    <source>
        <strain evidence="2">TRF0915ILg1</strain>
        <tissue evidence="2">Whole body</tissue>
    </source>
</reference>
<keyword evidence="3" id="KW-1185">Reference proteome</keyword>
<accession>A0A8K0C3T1</accession>
<dbReference type="Proteomes" id="UP000801492">
    <property type="component" value="Unassembled WGS sequence"/>
</dbReference>
<comment type="caution">
    <text evidence="2">The sequence shown here is derived from an EMBL/GenBank/DDBJ whole genome shotgun (WGS) entry which is preliminary data.</text>
</comment>
<evidence type="ECO:0000256" key="1">
    <source>
        <dbReference type="SAM" id="MobiDB-lite"/>
    </source>
</evidence>
<feature type="region of interest" description="Disordered" evidence="1">
    <location>
        <begin position="119"/>
        <end position="141"/>
    </location>
</feature>
<dbReference type="AlphaFoldDB" id="A0A8K0C3T1"/>
<dbReference type="EMBL" id="VTPC01091084">
    <property type="protein sequence ID" value="KAF2879740.1"/>
    <property type="molecule type" value="Genomic_DNA"/>
</dbReference>
<name>A0A8K0C3T1_IGNLU</name>
<evidence type="ECO:0000313" key="2">
    <source>
        <dbReference type="EMBL" id="KAF2879740.1"/>
    </source>
</evidence>